<sequence>MVHGIEYVGIGLINFFVITPVLFNFPRFGRFNHCILKNFACLNIFTRTKLILEYIKINNQILINHFKVQSMKKMNTFLSFVLPASNRFYTTETIVVAIARVTTTFFIDSKIKINLLFEFLGKKCLNLEKFGLQSHGSNWSCRTCDQVFTKNVIILIAKLFLSFKICGEFMKIEINSNKL</sequence>
<accession>A0A3M7Q2Q5</accession>
<name>A0A3M7Q2Q5_BRAPC</name>
<keyword evidence="1" id="KW-0812">Transmembrane</keyword>
<evidence type="ECO:0000256" key="1">
    <source>
        <dbReference type="SAM" id="Phobius"/>
    </source>
</evidence>
<dbReference type="Proteomes" id="UP000276133">
    <property type="component" value="Unassembled WGS sequence"/>
</dbReference>
<keyword evidence="3" id="KW-1185">Reference proteome</keyword>
<dbReference type="EMBL" id="REGN01007627">
    <property type="protein sequence ID" value="RNA05710.1"/>
    <property type="molecule type" value="Genomic_DNA"/>
</dbReference>
<organism evidence="2 3">
    <name type="scientific">Brachionus plicatilis</name>
    <name type="common">Marine rotifer</name>
    <name type="synonym">Brachionus muelleri</name>
    <dbReference type="NCBI Taxonomy" id="10195"/>
    <lineage>
        <taxon>Eukaryota</taxon>
        <taxon>Metazoa</taxon>
        <taxon>Spiralia</taxon>
        <taxon>Gnathifera</taxon>
        <taxon>Rotifera</taxon>
        <taxon>Eurotatoria</taxon>
        <taxon>Monogononta</taxon>
        <taxon>Pseudotrocha</taxon>
        <taxon>Ploima</taxon>
        <taxon>Brachionidae</taxon>
        <taxon>Brachionus</taxon>
    </lineage>
</organism>
<feature type="transmembrane region" description="Helical" evidence="1">
    <location>
        <begin position="6"/>
        <end position="25"/>
    </location>
</feature>
<proteinExistence type="predicted"/>
<evidence type="ECO:0000313" key="2">
    <source>
        <dbReference type="EMBL" id="RNA05710.1"/>
    </source>
</evidence>
<keyword evidence="1" id="KW-1133">Transmembrane helix</keyword>
<evidence type="ECO:0000313" key="3">
    <source>
        <dbReference type="Proteomes" id="UP000276133"/>
    </source>
</evidence>
<keyword evidence="1" id="KW-0472">Membrane</keyword>
<comment type="caution">
    <text evidence="2">The sequence shown here is derived from an EMBL/GenBank/DDBJ whole genome shotgun (WGS) entry which is preliminary data.</text>
</comment>
<protein>
    <submittedName>
        <fullName evidence="2">Uncharacterized protein</fullName>
    </submittedName>
</protein>
<dbReference type="AlphaFoldDB" id="A0A3M7Q2Q5"/>
<reference evidence="2 3" key="1">
    <citation type="journal article" date="2018" name="Sci. Rep.">
        <title>Genomic signatures of local adaptation to the degree of environmental predictability in rotifers.</title>
        <authorList>
            <person name="Franch-Gras L."/>
            <person name="Hahn C."/>
            <person name="Garcia-Roger E.M."/>
            <person name="Carmona M.J."/>
            <person name="Serra M."/>
            <person name="Gomez A."/>
        </authorList>
    </citation>
    <scope>NUCLEOTIDE SEQUENCE [LARGE SCALE GENOMIC DNA]</scope>
    <source>
        <strain evidence="2">HYR1</strain>
    </source>
</reference>
<gene>
    <name evidence="2" type="ORF">BpHYR1_007287</name>
</gene>